<dbReference type="GO" id="GO:0045893">
    <property type="term" value="P:positive regulation of DNA-templated transcription"/>
    <property type="evidence" value="ECO:0007669"/>
    <property type="project" value="TreeGrafter"/>
</dbReference>
<dbReference type="EMBL" id="JACGCM010001627">
    <property type="protein sequence ID" value="KAF6152498.1"/>
    <property type="molecule type" value="Genomic_DNA"/>
</dbReference>
<organism evidence="1 2">
    <name type="scientific">Kingdonia uniflora</name>
    <dbReference type="NCBI Taxonomy" id="39325"/>
    <lineage>
        <taxon>Eukaryota</taxon>
        <taxon>Viridiplantae</taxon>
        <taxon>Streptophyta</taxon>
        <taxon>Embryophyta</taxon>
        <taxon>Tracheophyta</taxon>
        <taxon>Spermatophyta</taxon>
        <taxon>Magnoliopsida</taxon>
        <taxon>Ranunculales</taxon>
        <taxon>Circaeasteraceae</taxon>
        <taxon>Kingdonia</taxon>
    </lineage>
</organism>
<dbReference type="Proteomes" id="UP000541444">
    <property type="component" value="Unassembled WGS sequence"/>
</dbReference>
<sequence length="165" mass="19266">MFQYPGLYKDSGEDVIQLFDLSIIPKSHLSEEHDNMITAITFYGTSSRANCGRFFKKCLNFLDEQDRLVLRASAHKQFARLILKCYKELDLTSEYIPLEYEARVTDVEDESSDFPMGFFESVLDDKSHSEVAEEDTSGKINIFSRNQGRHLQRIHLKQVYLLRER</sequence>
<dbReference type="PANTHER" id="PTHR15000:SF1">
    <property type="entry name" value="ERYTHROID DIFFERENTIATION-RELATED FACTOR 1"/>
    <property type="match status" value="1"/>
</dbReference>
<dbReference type="PANTHER" id="PTHR15000">
    <property type="entry name" value="ERYTHROID DIFFERENTIATION-RELATED FACTOR 1"/>
    <property type="match status" value="1"/>
</dbReference>
<accession>A0A7J7MCN2</accession>
<proteinExistence type="predicted"/>
<name>A0A7J7MCN2_9MAGN</name>
<comment type="caution">
    <text evidence="1">The sequence shown here is derived from an EMBL/GenBank/DDBJ whole genome shotgun (WGS) entry which is preliminary data.</text>
</comment>
<evidence type="ECO:0000313" key="2">
    <source>
        <dbReference type="Proteomes" id="UP000541444"/>
    </source>
</evidence>
<evidence type="ECO:0000313" key="1">
    <source>
        <dbReference type="EMBL" id="KAF6152498.1"/>
    </source>
</evidence>
<protein>
    <submittedName>
        <fullName evidence="1">Uncharacterized protein</fullName>
    </submittedName>
</protein>
<dbReference type="AlphaFoldDB" id="A0A7J7MCN2"/>
<reference evidence="1 2" key="1">
    <citation type="journal article" date="2020" name="IScience">
        <title>Genome Sequencing of the Endangered Kingdonia uniflora (Circaeasteraceae, Ranunculales) Reveals Potential Mechanisms of Evolutionary Specialization.</title>
        <authorList>
            <person name="Sun Y."/>
            <person name="Deng T."/>
            <person name="Zhang A."/>
            <person name="Moore M.J."/>
            <person name="Landis J.B."/>
            <person name="Lin N."/>
            <person name="Zhang H."/>
            <person name="Zhang X."/>
            <person name="Huang J."/>
            <person name="Zhang X."/>
            <person name="Sun H."/>
            <person name="Wang H."/>
        </authorList>
    </citation>
    <scope>NUCLEOTIDE SEQUENCE [LARGE SCALE GENOMIC DNA]</scope>
    <source>
        <strain evidence="1">TB1705</strain>
        <tissue evidence="1">Leaf</tissue>
    </source>
</reference>
<gene>
    <name evidence="1" type="ORF">GIB67_023192</name>
</gene>
<dbReference type="OrthoDB" id="419432at2759"/>
<keyword evidence="2" id="KW-1185">Reference proteome</keyword>